<dbReference type="Gene3D" id="3.60.21.10">
    <property type="match status" value="1"/>
</dbReference>
<feature type="signal peptide" evidence="3">
    <location>
        <begin position="1"/>
        <end position="29"/>
    </location>
</feature>
<feature type="region of interest" description="Disordered" evidence="2">
    <location>
        <begin position="174"/>
        <end position="200"/>
    </location>
</feature>
<dbReference type="PANTHER" id="PTHR22953:SF153">
    <property type="entry name" value="PURPLE ACID PHOSPHATASE"/>
    <property type="match status" value="1"/>
</dbReference>
<feature type="chain" id="PRO_5018197846" evidence="3">
    <location>
        <begin position="30"/>
        <end position="505"/>
    </location>
</feature>
<proteinExistence type="predicted"/>
<evidence type="ECO:0000313" key="5">
    <source>
        <dbReference type="Proteomes" id="UP000271573"/>
    </source>
</evidence>
<dbReference type="OrthoDB" id="9804511at2"/>
<reference evidence="4 5" key="1">
    <citation type="submission" date="2018-11" db="EMBL/GenBank/DDBJ databases">
        <title>Complete genome sequence of Nocardioides baekrokdamisoli strain KCTC 39748.</title>
        <authorList>
            <person name="Kang S.W."/>
            <person name="Lee K.C."/>
            <person name="Kim K.K."/>
            <person name="Kim J.S."/>
            <person name="Kim D.S."/>
            <person name="Ko S.H."/>
            <person name="Yang S.H."/>
            <person name="Shin Y.K."/>
            <person name="Lee J.S."/>
        </authorList>
    </citation>
    <scope>NUCLEOTIDE SEQUENCE [LARGE SCALE GENOMIC DNA]</scope>
    <source>
        <strain evidence="4 5">KCTC 39748</strain>
    </source>
</reference>
<sequence length="505" mass="51661">MKRPTRATLAAAAVAAAATVVVVPIVASATTDPSAVCAPQTAYLTHTQQMVQQSTAVLVAAESLPGATPFQRTHKAALITAAKAGLAAWSAQNTKAQAALIACEVAAKPAVTTTATVTANTTTTATATATATTTTTATVTAAPTFGPMTLAVVGDTACMPDDLTNSGISTGKCDGFSIGDNEAAPPSGSPTPSPAPNTATGMAGAYATVDQIEGWKPAAVALLGDEQYQTAKLSDFQESYDKDYGALKWLTRPAPGNHEYYGNNAKWGGEAPQDGLGYFSYFNGMDANGNPRAWGQAGDYNQGWYSYNLGNWHVISLNVECGAKTFGGTGAAATASSTTCDPTVAGSVAKAETDWLTSDLASDTATCTIAYWHQPTFSASGSTSVEGTKLGGAWWNLLYAHGHAIVLNGHEHLYARFAPMNASGAADSKGIPEFIVGTGGEALDKLPATPAANQVTAQAKAFGALKMTLNDNGTYAWSYQPSSVPVDDANAATDMAFSDSGTATC</sequence>
<evidence type="ECO:0000313" key="4">
    <source>
        <dbReference type="EMBL" id="BBH16818.1"/>
    </source>
</evidence>
<name>A0A3G9IZP3_9ACTN</name>
<dbReference type="EMBL" id="AP019307">
    <property type="protein sequence ID" value="BBH16818.1"/>
    <property type="molecule type" value="Genomic_DNA"/>
</dbReference>
<gene>
    <name evidence="4" type="ORF">Back2_11050</name>
</gene>
<dbReference type="RefSeq" id="WP_125567494.1">
    <property type="nucleotide sequence ID" value="NZ_AP019307.1"/>
</dbReference>
<dbReference type="Proteomes" id="UP000271573">
    <property type="component" value="Chromosome"/>
</dbReference>
<evidence type="ECO:0000256" key="1">
    <source>
        <dbReference type="ARBA" id="ARBA00022729"/>
    </source>
</evidence>
<dbReference type="GO" id="GO:0003993">
    <property type="term" value="F:acid phosphatase activity"/>
    <property type="evidence" value="ECO:0007669"/>
    <property type="project" value="InterPro"/>
</dbReference>
<keyword evidence="1 3" id="KW-0732">Signal</keyword>
<accession>A0A3G9IZP3</accession>
<dbReference type="AlphaFoldDB" id="A0A3G9IZP3"/>
<dbReference type="InterPro" id="IPR029052">
    <property type="entry name" value="Metallo-depent_PP-like"/>
</dbReference>
<dbReference type="SUPFAM" id="SSF56300">
    <property type="entry name" value="Metallo-dependent phosphatases"/>
    <property type="match status" value="1"/>
</dbReference>
<protein>
    <submittedName>
        <fullName evidence="4">Uncharacterized protein</fullName>
    </submittedName>
</protein>
<dbReference type="KEGG" id="nbe:Back2_11050"/>
<dbReference type="PANTHER" id="PTHR22953">
    <property type="entry name" value="ACID PHOSPHATASE RELATED"/>
    <property type="match status" value="1"/>
</dbReference>
<dbReference type="InterPro" id="IPR039331">
    <property type="entry name" value="PAPs-like"/>
</dbReference>
<evidence type="ECO:0000256" key="2">
    <source>
        <dbReference type="SAM" id="MobiDB-lite"/>
    </source>
</evidence>
<organism evidence="4 5">
    <name type="scientific">Nocardioides baekrokdamisoli</name>
    <dbReference type="NCBI Taxonomy" id="1804624"/>
    <lineage>
        <taxon>Bacteria</taxon>
        <taxon>Bacillati</taxon>
        <taxon>Actinomycetota</taxon>
        <taxon>Actinomycetes</taxon>
        <taxon>Propionibacteriales</taxon>
        <taxon>Nocardioidaceae</taxon>
        <taxon>Nocardioides</taxon>
    </lineage>
</organism>
<evidence type="ECO:0000256" key="3">
    <source>
        <dbReference type="SAM" id="SignalP"/>
    </source>
</evidence>
<keyword evidence="5" id="KW-1185">Reference proteome</keyword>